<dbReference type="InterPro" id="IPR046335">
    <property type="entry name" value="LacI/GalR-like_sensor"/>
</dbReference>
<dbReference type="Gene3D" id="1.10.260.40">
    <property type="entry name" value="lambda repressor-like DNA-binding domains"/>
    <property type="match status" value="1"/>
</dbReference>
<organism evidence="6 7">
    <name type="scientific">Thalassospira profundimaris</name>
    <dbReference type="NCBI Taxonomy" id="502049"/>
    <lineage>
        <taxon>Bacteria</taxon>
        <taxon>Pseudomonadati</taxon>
        <taxon>Pseudomonadota</taxon>
        <taxon>Alphaproteobacteria</taxon>
        <taxon>Rhodospirillales</taxon>
        <taxon>Thalassospiraceae</taxon>
        <taxon>Thalassospira</taxon>
    </lineage>
</organism>
<evidence type="ECO:0000313" key="7">
    <source>
        <dbReference type="Proteomes" id="UP000252517"/>
    </source>
</evidence>
<dbReference type="InterPro" id="IPR000843">
    <property type="entry name" value="HTH_LacI"/>
</dbReference>
<dbReference type="OrthoDB" id="128688at2"/>
<dbReference type="RefSeq" id="WP_114087613.1">
    <property type="nucleotide sequence ID" value="NZ_JPWH01000004.1"/>
</dbReference>
<dbReference type="SUPFAM" id="SSF53822">
    <property type="entry name" value="Periplasmic binding protein-like I"/>
    <property type="match status" value="1"/>
</dbReference>
<evidence type="ECO:0000256" key="3">
    <source>
        <dbReference type="ARBA" id="ARBA00023125"/>
    </source>
</evidence>
<name>A0A367XF39_9PROT</name>
<reference evidence="6 7" key="1">
    <citation type="submission" date="2014-07" db="EMBL/GenBank/DDBJ databases">
        <title>Draft genome sequence of Thalassospira profundimaris S25-3-2.</title>
        <authorList>
            <person name="Lai Q."/>
            <person name="Shao Z."/>
        </authorList>
    </citation>
    <scope>NUCLEOTIDE SEQUENCE [LARGE SCALE GENOMIC DNA]</scope>
    <source>
        <strain evidence="6 7">S25-3-2</strain>
    </source>
</reference>
<keyword evidence="4" id="KW-0804">Transcription</keyword>
<dbReference type="EMBL" id="JPWH01000004">
    <property type="protein sequence ID" value="RCK52237.1"/>
    <property type="molecule type" value="Genomic_DNA"/>
</dbReference>
<evidence type="ECO:0000256" key="4">
    <source>
        <dbReference type="ARBA" id="ARBA00023163"/>
    </source>
</evidence>
<dbReference type="Gene3D" id="3.40.50.2300">
    <property type="match status" value="2"/>
</dbReference>
<dbReference type="CDD" id="cd01392">
    <property type="entry name" value="HTH_LacI"/>
    <property type="match status" value="1"/>
</dbReference>
<dbReference type="SUPFAM" id="SSF47413">
    <property type="entry name" value="lambda repressor-like DNA-binding domains"/>
    <property type="match status" value="1"/>
</dbReference>
<dbReference type="GO" id="GO:0003700">
    <property type="term" value="F:DNA-binding transcription factor activity"/>
    <property type="evidence" value="ECO:0007669"/>
    <property type="project" value="TreeGrafter"/>
</dbReference>
<proteinExistence type="predicted"/>
<protein>
    <recommendedName>
        <fullName evidence="5">HTH lacI-type domain-containing protein</fullName>
    </recommendedName>
</protein>
<dbReference type="CDD" id="cd06284">
    <property type="entry name" value="PBP1_LacI-like"/>
    <property type="match status" value="1"/>
</dbReference>
<dbReference type="InterPro" id="IPR010982">
    <property type="entry name" value="Lambda_DNA-bd_dom_sf"/>
</dbReference>
<keyword evidence="2" id="KW-0805">Transcription regulation</keyword>
<dbReference type="Proteomes" id="UP000252517">
    <property type="component" value="Unassembled WGS sequence"/>
</dbReference>
<dbReference type="PROSITE" id="PS00356">
    <property type="entry name" value="HTH_LACI_1"/>
    <property type="match status" value="1"/>
</dbReference>
<evidence type="ECO:0000259" key="5">
    <source>
        <dbReference type="PROSITE" id="PS50932"/>
    </source>
</evidence>
<gene>
    <name evidence="6" type="ORF">TH25_06835</name>
</gene>
<comment type="caution">
    <text evidence="6">The sequence shown here is derived from an EMBL/GenBank/DDBJ whole genome shotgun (WGS) entry which is preliminary data.</text>
</comment>
<evidence type="ECO:0000256" key="2">
    <source>
        <dbReference type="ARBA" id="ARBA00023015"/>
    </source>
</evidence>
<sequence>MSEKRGNIPRIQDVAKMANVSTATVSRVLSFPDRVSEATREVVLQAIEKTGYTINHSARNLRKGGTGAILVLLPNLANSFFSRVLKGIEAVASGYGFNILIADSQFPPIDEATFGNLFNTNRIDGAIILDGNIPRSYFKRATRQKPQLVFACEWISDCAVTTFHIDNLAGAVMATDHLVGLGHRKIGHVTGPTNNILSQHRLAGFEQSLKKHNLPCPRDWKITGDFTIESGVKAARHWLALPKDNRPTALFCASDEMAFGLISELHQNAVKVPDDLSIIGFDDVEFAAHSIPALTTIHQPRRRIGEAAARALIHKIRDAEAPMPPQPVFELELVLRASTAPLPLC</sequence>
<dbReference type="PANTHER" id="PTHR30146">
    <property type="entry name" value="LACI-RELATED TRANSCRIPTIONAL REPRESSOR"/>
    <property type="match status" value="1"/>
</dbReference>
<dbReference type="PROSITE" id="PS50932">
    <property type="entry name" value="HTH_LACI_2"/>
    <property type="match status" value="1"/>
</dbReference>
<dbReference type="PANTHER" id="PTHR30146:SF151">
    <property type="entry name" value="HTH-TYPE TRANSCRIPTIONAL REPRESSOR CYTR"/>
    <property type="match status" value="1"/>
</dbReference>
<evidence type="ECO:0000313" key="6">
    <source>
        <dbReference type="EMBL" id="RCK52237.1"/>
    </source>
</evidence>
<keyword evidence="1" id="KW-0678">Repressor</keyword>
<dbReference type="Pfam" id="PF13377">
    <property type="entry name" value="Peripla_BP_3"/>
    <property type="match status" value="1"/>
</dbReference>
<accession>A0A367XF39</accession>
<evidence type="ECO:0000256" key="1">
    <source>
        <dbReference type="ARBA" id="ARBA00022491"/>
    </source>
</evidence>
<dbReference type="SMART" id="SM00354">
    <property type="entry name" value="HTH_LACI"/>
    <property type="match status" value="1"/>
</dbReference>
<feature type="domain" description="HTH lacI-type" evidence="5">
    <location>
        <begin position="9"/>
        <end position="63"/>
    </location>
</feature>
<dbReference type="AlphaFoldDB" id="A0A367XF39"/>
<dbReference type="InterPro" id="IPR028082">
    <property type="entry name" value="Peripla_BP_I"/>
</dbReference>
<dbReference type="GO" id="GO:0000976">
    <property type="term" value="F:transcription cis-regulatory region binding"/>
    <property type="evidence" value="ECO:0007669"/>
    <property type="project" value="TreeGrafter"/>
</dbReference>
<dbReference type="Pfam" id="PF00356">
    <property type="entry name" value="LacI"/>
    <property type="match status" value="1"/>
</dbReference>
<keyword evidence="3" id="KW-0238">DNA-binding</keyword>